<reference evidence="5" key="2">
    <citation type="submission" date="2023-12" db="EMBL/GenBank/DDBJ databases">
        <authorList>
            <person name="Sun Q."/>
            <person name="Inoue M."/>
        </authorList>
    </citation>
    <scope>NUCLEOTIDE SEQUENCE</scope>
    <source>
        <strain evidence="5">JCM 17590</strain>
    </source>
</reference>
<dbReference type="Pfam" id="PF07702">
    <property type="entry name" value="UTRA"/>
    <property type="match status" value="1"/>
</dbReference>
<dbReference type="InterPro" id="IPR028978">
    <property type="entry name" value="Chorismate_lyase_/UTRA_dom_sf"/>
</dbReference>
<keyword evidence="1" id="KW-0805">Transcription regulation</keyword>
<dbReference type="InterPro" id="IPR050679">
    <property type="entry name" value="Bact_HTH_transcr_reg"/>
</dbReference>
<organism evidence="5 6">
    <name type="scientific">Gryllotalpicola daejeonensis</name>
    <dbReference type="NCBI Taxonomy" id="993087"/>
    <lineage>
        <taxon>Bacteria</taxon>
        <taxon>Bacillati</taxon>
        <taxon>Actinomycetota</taxon>
        <taxon>Actinomycetes</taxon>
        <taxon>Micrococcales</taxon>
        <taxon>Microbacteriaceae</taxon>
        <taxon>Gryllotalpicola</taxon>
    </lineage>
</organism>
<dbReference type="InterPro" id="IPR000524">
    <property type="entry name" value="Tscrpt_reg_HTH_GntR"/>
</dbReference>
<dbReference type="PANTHER" id="PTHR44846:SF1">
    <property type="entry name" value="MANNOSYL-D-GLYCERATE TRANSPORT_METABOLISM SYSTEM REPRESSOR MNGR-RELATED"/>
    <property type="match status" value="1"/>
</dbReference>
<dbReference type="InterPro" id="IPR036388">
    <property type="entry name" value="WH-like_DNA-bd_sf"/>
</dbReference>
<dbReference type="SUPFAM" id="SSF64288">
    <property type="entry name" value="Chorismate lyase-like"/>
    <property type="match status" value="1"/>
</dbReference>
<accession>A0ABP7ZHC0</accession>
<reference evidence="5" key="1">
    <citation type="journal article" date="2014" name="Int. J. Syst. Evol. Microbiol.">
        <title>Complete genome of a new Firmicutes species belonging to the dominant human colonic microbiota ('Ruminococcus bicirculans') reveals two chromosomes and a selective capacity to utilize plant glucans.</title>
        <authorList>
            <consortium name="NISC Comparative Sequencing Program"/>
            <person name="Wegmann U."/>
            <person name="Louis P."/>
            <person name="Goesmann A."/>
            <person name="Henrissat B."/>
            <person name="Duncan S.H."/>
            <person name="Flint H.J."/>
        </authorList>
    </citation>
    <scope>NUCLEOTIDE SEQUENCE</scope>
    <source>
        <strain evidence="5">JCM 17590</strain>
    </source>
</reference>
<dbReference type="InterPro" id="IPR011663">
    <property type="entry name" value="UTRA"/>
</dbReference>
<protein>
    <submittedName>
        <fullName evidence="5">GntR family transcriptional regulator</fullName>
    </submittedName>
</protein>
<dbReference type="Proteomes" id="UP001415169">
    <property type="component" value="Unassembled WGS sequence"/>
</dbReference>
<evidence type="ECO:0000256" key="2">
    <source>
        <dbReference type="ARBA" id="ARBA00023125"/>
    </source>
</evidence>
<dbReference type="EMBL" id="BAABBV010000001">
    <property type="protein sequence ID" value="GAA4157916.1"/>
    <property type="molecule type" value="Genomic_DNA"/>
</dbReference>
<evidence type="ECO:0000259" key="4">
    <source>
        <dbReference type="PROSITE" id="PS50949"/>
    </source>
</evidence>
<dbReference type="SUPFAM" id="SSF46785">
    <property type="entry name" value="Winged helix' DNA-binding domain"/>
    <property type="match status" value="1"/>
</dbReference>
<dbReference type="Gene3D" id="3.40.1410.10">
    <property type="entry name" value="Chorismate lyase-like"/>
    <property type="match status" value="1"/>
</dbReference>
<evidence type="ECO:0000256" key="1">
    <source>
        <dbReference type="ARBA" id="ARBA00023015"/>
    </source>
</evidence>
<dbReference type="InterPro" id="IPR036390">
    <property type="entry name" value="WH_DNA-bd_sf"/>
</dbReference>
<dbReference type="PANTHER" id="PTHR44846">
    <property type="entry name" value="MANNOSYL-D-GLYCERATE TRANSPORT/METABOLISM SYSTEM REPRESSOR MNGR-RELATED"/>
    <property type="match status" value="1"/>
</dbReference>
<evidence type="ECO:0000313" key="6">
    <source>
        <dbReference type="Proteomes" id="UP001415169"/>
    </source>
</evidence>
<dbReference type="SMART" id="SM00866">
    <property type="entry name" value="UTRA"/>
    <property type="match status" value="1"/>
</dbReference>
<dbReference type="PRINTS" id="PR00035">
    <property type="entry name" value="HTHGNTR"/>
</dbReference>
<sequence length="253" mass="27284">MPIHVVVADAIRERIRSGELAVGAPLPSESELGAQFGASRGPVRQALAQLRNEGLIETSQGRVPTVLGRPLAQSIDDFFSFSAWVQATGRTPGQHTIELAWRVPPAAVAEKLKLAASDRAVSIVRRRSIDGQPAMLERSWYISEAGRQLFDFDPDDGSIFGTLIERGVPLDIGTHTIDAVAANVLDAEQLEVPLGTPLLRVERVTTSSSGQVIEYAEDRYRTDRAKLAIRNSRTTSAVSRPSIARLAAPSGLA</sequence>
<feature type="domain" description="HTH gntR-type" evidence="4">
    <location>
        <begin position="1"/>
        <end position="69"/>
    </location>
</feature>
<keyword evidence="3" id="KW-0804">Transcription</keyword>
<name>A0ABP7ZHC0_9MICO</name>
<keyword evidence="2" id="KW-0238">DNA-binding</keyword>
<keyword evidence="6" id="KW-1185">Reference proteome</keyword>
<evidence type="ECO:0000313" key="5">
    <source>
        <dbReference type="EMBL" id="GAA4157916.1"/>
    </source>
</evidence>
<dbReference type="CDD" id="cd07377">
    <property type="entry name" value="WHTH_GntR"/>
    <property type="match status" value="1"/>
</dbReference>
<comment type="caution">
    <text evidence="5">The sequence shown here is derived from an EMBL/GenBank/DDBJ whole genome shotgun (WGS) entry which is preliminary data.</text>
</comment>
<dbReference type="PROSITE" id="PS50949">
    <property type="entry name" value="HTH_GNTR"/>
    <property type="match status" value="1"/>
</dbReference>
<proteinExistence type="predicted"/>
<gene>
    <name evidence="5" type="ORF">GCM10022286_10100</name>
</gene>
<dbReference type="Gene3D" id="1.10.10.10">
    <property type="entry name" value="Winged helix-like DNA-binding domain superfamily/Winged helix DNA-binding domain"/>
    <property type="match status" value="1"/>
</dbReference>
<dbReference type="SMART" id="SM00345">
    <property type="entry name" value="HTH_GNTR"/>
    <property type="match status" value="1"/>
</dbReference>
<dbReference type="Pfam" id="PF00392">
    <property type="entry name" value="GntR"/>
    <property type="match status" value="1"/>
</dbReference>
<dbReference type="RefSeq" id="WP_344790659.1">
    <property type="nucleotide sequence ID" value="NZ_BAABBV010000001.1"/>
</dbReference>
<evidence type="ECO:0000256" key="3">
    <source>
        <dbReference type="ARBA" id="ARBA00023163"/>
    </source>
</evidence>